<name>A0A838XX16_9HYPH</name>
<sequence length="52" mass="5824">MPLITRRSSTRALPRVLAGNNGRNLKNGSSLSQKYPSDRQQTPVQELESEIK</sequence>
<protein>
    <submittedName>
        <fullName evidence="2">Uncharacterized protein</fullName>
    </submittedName>
</protein>
<dbReference type="AlphaFoldDB" id="A0A838XX16"/>
<reference evidence="2 3" key="2">
    <citation type="submission" date="2020-08" db="EMBL/GenBank/DDBJ databases">
        <title>Stappia taiwanensis sp. nov., isolated from a coastal thermal spring.</title>
        <authorList>
            <person name="Kampfer P."/>
        </authorList>
    </citation>
    <scope>NUCLEOTIDE SEQUENCE [LARGE SCALE GENOMIC DNA]</scope>
    <source>
        <strain evidence="2 3">DSM 23284</strain>
    </source>
</reference>
<feature type="compositionally biased region" description="Polar residues" evidence="1">
    <location>
        <begin position="1"/>
        <end position="11"/>
    </location>
</feature>
<comment type="caution">
    <text evidence="2">The sequence shown here is derived from an EMBL/GenBank/DDBJ whole genome shotgun (WGS) entry which is preliminary data.</text>
</comment>
<evidence type="ECO:0000313" key="3">
    <source>
        <dbReference type="Proteomes" id="UP000559404"/>
    </source>
</evidence>
<evidence type="ECO:0000313" key="2">
    <source>
        <dbReference type="EMBL" id="MBA4613601.1"/>
    </source>
</evidence>
<evidence type="ECO:0000256" key="1">
    <source>
        <dbReference type="SAM" id="MobiDB-lite"/>
    </source>
</evidence>
<dbReference type="EMBL" id="JACEON010000021">
    <property type="protein sequence ID" value="MBA4613601.1"/>
    <property type="molecule type" value="Genomic_DNA"/>
</dbReference>
<keyword evidence="3" id="KW-1185">Reference proteome</keyword>
<dbReference type="RefSeq" id="WP_181761855.1">
    <property type="nucleotide sequence ID" value="NZ_BMCR01000005.1"/>
</dbReference>
<dbReference type="Proteomes" id="UP000559404">
    <property type="component" value="Unassembled WGS sequence"/>
</dbReference>
<accession>A0A838XX16</accession>
<feature type="region of interest" description="Disordered" evidence="1">
    <location>
        <begin position="1"/>
        <end position="52"/>
    </location>
</feature>
<gene>
    <name evidence="2" type="ORF">H1W37_18240</name>
</gene>
<feature type="compositionally biased region" description="Polar residues" evidence="1">
    <location>
        <begin position="21"/>
        <end position="44"/>
    </location>
</feature>
<proteinExistence type="predicted"/>
<organism evidence="2 3">
    <name type="scientific">Stappia taiwanensis</name>
    <dbReference type="NCBI Taxonomy" id="992267"/>
    <lineage>
        <taxon>Bacteria</taxon>
        <taxon>Pseudomonadati</taxon>
        <taxon>Pseudomonadota</taxon>
        <taxon>Alphaproteobacteria</taxon>
        <taxon>Hyphomicrobiales</taxon>
        <taxon>Stappiaceae</taxon>
        <taxon>Stappia</taxon>
    </lineage>
</organism>
<reference evidence="2 3" key="1">
    <citation type="submission" date="2020-07" db="EMBL/GenBank/DDBJ databases">
        <authorList>
            <person name="Li M."/>
        </authorList>
    </citation>
    <scope>NUCLEOTIDE SEQUENCE [LARGE SCALE GENOMIC DNA]</scope>
    <source>
        <strain evidence="2 3">DSM 23284</strain>
    </source>
</reference>